<dbReference type="InterPro" id="IPR027417">
    <property type="entry name" value="P-loop_NTPase"/>
</dbReference>
<dbReference type="GO" id="GO:0005524">
    <property type="term" value="F:ATP binding"/>
    <property type="evidence" value="ECO:0007669"/>
    <property type="project" value="InterPro"/>
</dbReference>
<reference evidence="2 3" key="1">
    <citation type="journal article" date="2015" name="Int. J. Syst. Evol. Microbiol.">
        <title>Description of Sphingopyxis fribergensis sp. nov. - a soil bacterium with the ability to degrade styrene and phenylacetic acid.</title>
        <authorList>
            <person name="Oelschlagel M."/>
            <person name="Ruckert C."/>
            <person name="Kalinowski J."/>
            <person name="Schmidt G."/>
            <person name="Schlomann M."/>
            <person name="Tischler D."/>
        </authorList>
    </citation>
    <scope>NUCLEOTIDE SEQUENCE [LARGE SCALE GENOMIC DNA]</scope>
    <source>
        <strain evidence="2 3">Kp5.2</strain>
    </source>
</reference>
<name>A0A0A7PKC7_9SPHN</name>
<keyword evidence="3" id="KW-1185">Reference proteome</keyword>
<gene>
    <name evidence="2" type="ORF">SKP52_18405</name>
</gene>
<organism evidence="2 3">
    <name type="scientific">Sphingopyxis fribergensis</name>
    <dbReference type="NCBI Taxonomy" id="1515612"/>
    <lineage>
        <taxon>Bacteria</taxon>
        <taxon>Pseudomonadati</taxon>
        <taxon>Pseudomonadota</taxon>
        <taxon>Alphaproteobacteria</taxon>
        <taxon>Sphingomonadales</taxon>
        <taxon>Sphingomonadaceae</taxon>
        <taxon>Sphingopyxis</taxon>
    </lineage>
</organism>
<dbReference type="HOGENOM" id="CLU_052030_2_2_5"/>
<dbReference type="GO" id="GO:0000155">
    <property type="term" value="F:phosphorelay sensor kinase activity"/>
    <property type="evidence" value="ECO:0007669"/>
    <property type="project" value="InterPro"/>
</dbReference>
<dbReference type="Gene3D" id="3.40.50.300">
    <property type="entry name" value="P-loop containing nucleotide triphosphate hydrolases"/>
    <property type="match status" value="1"/>
</dbReference>
<dbReference type="PANTHER" id="PTHR30305:SF1">
    <property type="entry name" value="HPR KINASE_PHOSPHORYLASE"/>
    <property type="match status" value="1"/>
</dbReference>
<dbReference type="PANTHER" id="PTHR30305">
    <property type="entry name" value="PROTEIN YJDM-RELATED"/>
    <property type="match status" value="1"/>
</dbReference>
<dbReference type="InterPro" id="IPR011104">
    <property type="entry name" value="Hpr_kin/Pase_C"/>
</dbReference>
<dbReference type="EMBL" id="CP009122">
    <property type="protein sequence ID" value="AJA10551.1"/>
    <property type="molecule type" value="Genomic_DNA"/>
</dbReference>
<dbReference type="CDD" id="cd01918">
    <property type="entry name" value="HprK_C"/>
    <property type="match status" value="1"/>
</dbReference>
<evidence type="ECO:0000313" key="2">
    <source>
        <dbReference type="EMBL" id="AJA10551.1"/>
    </source>
</evidence>
<dbReference type="RefSeq" id="WP_052208514.1">
    <property type="nucleotide sequence ID" value="NZ_CP009122.1"/>
</dbReference>
<dbReference type="GO" id="GO:0006109">
    <property type="term" value="P:regulation of carbohydrate metabolic process"/>
    <property type="evidence" value="ECO:0007669"/>
    <property type="project" value="InterPro"/>
</dbReference>
<dbReference type="SUPFAM" id="SSF53795">
    <property type="entry name" value="PEP carboxykinase-like"/>
    <property type="match status" value="1"/>
</dbReference>
<protein>
    <submittedName>
        <fullName evidence="2">HPr kinase</fullName>
    </submittedName>
</protein>
<dbReference type="AlphaFoldDB" id="A0A0A7PKC7"/>
<keyword evidence="2" id="KW-0418">Kinase</keyword>
<feature type="domain" description="HPr kinase/phosphorylase C-terminal" evidence="1">
    <location>
        <begin position="11"/>
        <end position="85"/>
    </location>
</feature>
<evidence type="ECO:0000259" key="1">
    <source>
        <dbReference type="Pfam" id="PF07475"/>
    </source>
</evidence>
<evidence type="ECO:0000313" key="3">
    <source>
        <dbReference type="Proteomes" id="UP000030907"/>
    </source>
</evidence>
<keyword evidence="2" id="KW-0808">Transferase</keyword>
<dbReference type="Proteomes" id="UP000030907">
    <property type="component" value="Chromosome"/>
</dbReference>
<proteinExistence type="predicted"/>
<sequence>MLPSRTRTDIVNIHASCVAAGNGGVLILGNSGQGKSDLALRLIDRGAKLVADDRCDIWYDRGRLWCRPPENLAGKLEVRGIGIIERPWTAPVPLALAVRLTDRYDRMPAVNQFETVAGHPLPALLLPAFEASAPIKIMLALERLAPAA</sequence>
<dbReference type="KEGG" id="sphk:SKP52_18405"/>
<dbReference type="Pfam" id="PF07475">
    <property type="entry name" value="Hpr_kinase_C"/>
    <property type="match status" value="1"/>
</dbReference>
<dbReference type="STRING" id="1515612.SKP52_18405"/>
<accession>A0A0A7PKC7</accession>
<dbReference type="OrthoDB" id="8326226at2"/>